<dbReference type="EMBL" id="GL433836">
    <property type="protein sequence ID" value="EFN59189.1"/>
    <property type="molecule type" value="Genomic_DNA"/>
</dbReference>
<keyword evidence="3" id="KW-1185">Reference proteome</keyword>
<dbReference type="STRING" id="554065.E1Z590"/>
<feature type="non-terminal residue" evidence="2">
    <location>
        <position position="378"/>
    </location>
</feature>
<feature type="coiled-coil region" evidence="1">
    <location>
        <begin position="153"/>
        <end position="271"/>
    </location>
</feature>
<feature type="coiled-coil region" evidence="1">
    <location>
        <begin position="49"/>
        <end position="76"/>
    </location>
</feature>
<dbReference type="GeneID" id="17358721"/>
<evidence type="ECO:0000313" key="2">
    <source>
        <dbReference type="EMBL" id="EFN59189.1"/>
    </source>
</evidence>
<dbReference type="RefSeq" id="XP_005851291.1">
    <property type="nucleotide sequence ID" value="XM_005851229.1"/>
</dbReference>
<dbReference type="Proteomes" id="UP000008141">
    <property type="component" value="Unassembled WGS sequence"/>
</dbReference>
<dbReference type="InParanoid" id="E1Z590"/>
<reference evidence="2 3" key="1">
    <citation type="journal article" date="2010" name="Plant Cell">
        <title>The Chlorella variabilis NC64A genome reveals adaptation to photosymbiosis, coevolution with viruses, and cryptic sex.</title>
        <authorList>
            <person name="Blanc G."/>
            <person name="Duncan G."/>
            <person name="Agarkova I."/>
            <person name="Borodovsky M."/>
            <person name="Gurnon J."/>
            <person name="Kuo A."/>
            <person name="Lindquist E."/>
            <person name="Lucas S."/>
            <person name="Pangilinan J."/>
            <person name="Polle J."/>
            <person name="Salamov A."/>
            <person name="Terry A."/>
            <person name="Yamada T."/>
            <person name="Dunigan D.D."/>
            <person name="Grigoriev I.V."/>
            <person name="Claverie J.M."/>
            <person name="Van Etten J.L."/>
        </authorList>
    </citation>
    <scope>NUCLEOTIDE SEQUENCE [LARGE SCALE GENOMIC DNA]</scope>
    <source>
        <strain evidence="2 3">NC64A</strain>
    </source>
</reference>
<evidence type="ECO:0000313" key="3">
    <source>
        <dbReference type="Proteomes" id="UP000008141"/>
    </source>
</evidence>
<accession>E1Z590</accession>
<feature type="coiled-coil region" evidence="1">
    <location>
        <begin position="298"/>
        <end position="325"/>
    </location>
</feature>
<name>E1Z590_CHLVA</name>
<protein>
    <submittedName>
        <fullName evidence="2">Expressed protein</fullName>
    </submittedName>
</protein>
<dbReference type="OrthoDB" id="515095at2759"/>
<organism evidence="3">
    <name type="scientific">Chlorella variabilis</name>
    <name type="common">Green alga</name>
    <dbReference type="NCBI Taxonomy" id="554065"/>
    <lineage>
        <taxon>Eukaryota</taxon>
        <taxon>Viridiplantae</taxon>
        <taxon>Chlorophyta</taxon>
        <taxon>core chlorophytes</taxon>
        <taxon>Trebouxiophyceae</taxon>
        <taxon>Chlorellales</taxon>
        <taxon>Chlorellaceae</taxon>
        <taxon>Chlorella clade</taxon>
        <taxon>Chlorella</taxon>
    </lineage>
</organism>
<dbReference type="AlphaFoldDB" id="E1Z590"/>
<evidence type="ECO:0000256" key="1">
    <source>
        <dbReference type="SAM" id="Coils"/>
    </source>
</evidence>
<keyword evidence="1" id="KW-0175">Coiled coil</keyword>
<sequence>MAVHEPGALASTPDYERLAAEQQALAGGLQERDALNSRLLDLTGLRHSLTHSQAELEQQRLEREAHEKRMEAARCSAQLSVDLAKNRVDLHRWRQRTALLKVRLSSAHEDVDRYRRMGDLLHRQFELEMAARRGSRAQASALGRQVLALTGRMREQAAGIAALQAELLRLQETVAARDAEIAAQQEAMVTSSDAAQAALAEVQAACGRLQEQVAAVQERAKLADQTAAAAQERANLAEQTLRQKEALLVEKERFQSDVQHFSQDLQKLARETSSVVDGKLQEQLSAAQAQLFEEKQKRVDAEGEAQILRAKSEQVQRDVERLQRSLAARDSLIQQLKMARLTDTPARQVTQTMDLVGSLANDLAGTPATDLLMRQRSA</sequence>
<gene>
    <name evidence="2" type="ORF">CHLNCDRAFT_56778</name>
</gene>
<dbReference type="KEGG" id="cvr:CHLNCDRAFT_56778"/>
<proteinExistence type="predicted"/>